<proteinExistence type="predicted"/>
<dbReference type="AlphaFoldDB" id="A0A9P5P0K0"/>
<dbReference type="Proteomes" id="UP000772434">
    <property type="component" value="Unassembled WGS sequence"/>
</dbReference>
<evidence type="ECO:0000313" key="2">
    <source>
        <dbReference type="Proteomes" id="UP000772434"/>
    </source>
</evidence>
<protein>
    <submittedName>
        <fullName evidence="1">Uncharacterized protein</fullName>
    </submittedName>
</protein>
<organism evidence="1 2">
    <name type="scientific">Rhodocollybia butyracea</name>
    <dbReference type="NCBI Taxonomy" id="206335"/>
    <lineage>
        <taxon>Eukaryota</taxon>
        <taxon>Fungi</taxon>
        <taxon>Dikarya</taxon>
        <taxon>Basidiomycota</taxon>
        <taxon>Agaricomycotina</taxon>
        <taxon>Agaricomycetes</taxon>
        <taxon>Agaricomycetidae</taxon>
        <taxon>Agaricales</taxon>
        <taxon>Marasmiineae</taxon>
        <taxon>Omphalotaceae</taxon>
        <taxon>Rhodocollybia</taxon>
    </lineage>
</organism>
<reference evidence="1" key="1">
    <citation type="submission" date="2020-11" db="EMBL/GenBank/DDBJ databases">
        <authorList>
            <consortium name="DOE Joint Genome Institute"/>
            <person name="Ahrendt S."/>
            <person name="Riley R."/>
            <person name="Andreopoulos W."/>
            <person name="Labutti K."/>
            <person name="Pangilinan J."/>
            <person name="Ruiz-Duenas F.J."/>
            <person name="Barrasa J.M."/>
            <person name="Sanchez-Garcia M."/>
            <person name="Camarero S."/>
            <person name="Miyauchi S."/>
            <person name="Serrano A."/>
            <person name="Linde D."/>
            <person name="Babiker R."/>
            <person name="Drula E."/>
            <person name="Ayuso-Fernandez I."/>
            <person name="Pacheco R."/>
            <person name="Padilla G."/>
            <person name="Ferreira P."/>
            <person name="Barriuso J."/>
            <person name="Kellner H."/>
            <person name="Castanera R."/>
            <person name="Alfaro M."/>
            <person name="Ramirez L."/>
            <person name="Pisabarro A.G."/>
            <person name="Kuo A."/>
            <person name="Tritt A."/>
            <person name="Lipzen A."/>
            <person name="He G."/>
            <person name="Yan M."/>
            <person name="Ng V."/>
            <person name="Cullen D."/>
            <person name="Martin F."/>
            <person name="Rosso M.-N."/>
            <person name="Henrissat B."/>
            <person name="Hibbett D."/>
            <person name="Martinez A.T."/>
            <person name="Grigoriev I.V."/>
        </authorList>
    </citation>
    <scope>NUCLEOTIDE SEQUENCE</scope>
    <source>
        <strain evidence="1">AH 40177</strain>
    </source>
</reference>
<keyword evidence="2" id="KW-1185">Reference proteome</keyword>
<name>A0A9P5P0K0_9AGAR</name>
<gene>
    <name evidence="1" type="ORF">BDP27DRAFT_1376598</name>
</gene>
<accession>A0A9P5P0K0</accession>
<evidence type="ECO:0000313" key="1">
    <source>
        <dbReference type="EMBL" id="KAF9025210.1"/>
    </source>
</evidence>
<comment type="caution">
    <text evidence="1">The sequence shown here is derived from an EMBL/GenBank/DDBJ whole genome shotgun (WGS) entry which is preliminary data.</text>
</comment>
<sequence>MCHTLDPLAVFLKWHILDKESEQKVRLRYYQVQYGTVPEVHVPIWLHQFGYETFRVAKRRLSFFIERFGSGLALPDPEKALDSKTLGTKRHLETGDVFDWDRDIYIGIDAVLVAQTRVVVVDMGGEVLMGWAEVWLVQKEHIIITVRSVDIEKGIGYTWHLYVLVGTKVLLSGVGNL</sequence>
<dbReference type="EMBL" id="JADNRY010000876">
    <property type="protein sequence ID" value="KAF9025210.1"/>
    <property type="molecule type" value="Genomic_DNA"/>
</dbReference>